<evidence type="ECO:0000313" key="3">
    <source>
        <dbReference type="Proteomes" id="UP000663879"/>
    </source>
</evidence>
<dbReference type="Proteomes" id="UP000663879">
    <property type="component" value="Unassembled WGS sequence"/>
</dbReference>
<gene>
    <name evidence="2" type="ORF">OXX778_LOCUS17578</name>
</gene>
<reference evidence="2" key="1">
    <citation type="submission" date="2021-02" db="EMBL/GenBank/DDBJ databases">
        <authorList>
            <person name="Nowell W R."/>
        </authorList>
    </citation>
    <scope>NUCLEOTIDE SEQUENCE</scope>
    <source>
        <strain evidence="2">Ploen Becks lab</strain>
    </source>
</reference>
<evidence type="ECO:0000313" key="2">
    <source>
        <dbReference type="EMBL" id="CAF1025141.1"/>
    </source>
</evidence>
<dbReference type="EMBL" id="CAJNOC010004539">
    <property type="protein sequence ID" value="CAF1025141.1"/>
    <property type="molecule type" value="Genomic_DNA"/>
</dbReference>
<dbReference type="AlphaFoldDB" id="A0A814ILP5"/>
<feature type="domain" description="Reverse transcriptase" evidence="1">
    <location>
        <begin position="131"/>
        <end position="411"/>
    </location>
</feature>
<evidence type="ECO:0000259" key="1">
    <source>
        <dbReference type="PROSITE" id="PS50878"/>
    </source>
</evidence>
<dbReference type="OrthoDB" id="6625457at2759"/>
<dbReference type="CDD" id="cd01650">
    <property type="entry name" value="RT_nLTR_like"/>
    <property type="match status" value="1"/>
</dbReference>
<dbReference type="InterPro" id="IPR043502">
    <property type="entry name" value="DNA/RNA_pol_sf"/>
</dbReference>
<protein>
    <recommendedName>
        <fullName evidence="1">Reverse transcriptase domain-containing protein</fullName>
    </recommendedName>
</protein>
<dbReference type="PROSITE" id="PS50878">
    <property type="entry name" value="RT_POL"/>
    <property type="match status" value="1"/>
</dbReference>
<dbReference type="PANTHER" id="PTHR47027">
    <property type="entry name" value="REVERSE TRANSCRIPTASE DOMAIN-CONTAINING PROTEIN"/>
    <property type="match status" value="1"/>
</dbReference>
<organism evidence="2 3">
    <name type="scientific">Brachionus calyciflorus</name>
    <dbReference type="NCBI Taxonomy" id="104777"/>
    <lineage>
        <taxon>Eukaryota</taxon>
        <taxon>Metazoa</taxon>
        <taxon>Spiralia</taxon>
        <taxon>Gnathifera</taxon>
        <taxon>Rotifera</taxon>
        <taxon>Eurotatoria</taxon>
        <taxon>Monogononta</taxon>
        <taxon>Pseudotrocha</taxon>
        <taxon>Ploima</taxon>
        <taxon>Brachionidae</taxon>
        <taxon>Brachionus</taxon>
    </lineage>
</organism>
<name>A0A814ILP5_9BILA</name>
<dbReference type="PANTHER" id="PTHR47027:SF20">
    <property type="entry name" value="REVERSE TRANSCRIPTASE-LIKE PROTEIN WITH RNA-DIRECTED DNA POLYMERASE DOMAIN"/>
    <property type="match status" value="1"/>
</dbReference>
<accession>A0A814ILP5</accession>
<keyword evidence="3" id="KW-1185">Reference proteome</keyword>
<sequence length="616" mass="71222">MVKRNKNIKIIDSLFRLNKNEFWKSVKRLSRDSRKVNIEVKKLQDEYTRLFSEKNNMPKSLHLEKKLQVEAYIEKYKNSIFDFQFDQTEINEVINCLANGKSSGFGGVSNEMLKYSGSNFVTKILKTLFEKMVNYQTMPYHFNVSILKPIIKDKKKPNDDISNLRPVAISDAYANIFETLILKKLERQHTDNHKQFGFKKKASCSHAIFLLNHAIKISKHFNKRLYVCAVDASKAFDKVNRDILWSKLIKLELCPSIILSIVSYYNVSQMLVMNGDECSSLFDTKVGVRQGGAISPKLFAIYLEELITLVEDCQVGVKFGKQKIDVVAYADDVLLISTTKLGMQKQLNILQEFGAKNEIKYNPQKTVYMVFNQKIHRNAAEAREDIWQSNLTLDGSKIEKVSSMRYLGAEISEDDRVKNHIDKRKRLVQQAVNKLKVIGLQTPYLHPIMKGQLYKTYIRPTLLYGLETFYLKPSDIIDIKRFEGNTVKRLMDISTRCKSNNLFLALNIEPTRIKLQTIKIDFYTRLNENQFTKELLANLEKVNVKDDLVSEIYEITGILELGTCVTTLEACGFKKYSIHDTLRCEKEGDQVGKLRKIFDLKDRKSISKSLFEVSKF</sequence>
<proteinExistence type="predicted"/>
<dbReference type="SUPFAM" id="SSF56672">
    <property type="entry name" value="DNA/RNA polymerases"/>
    <property type="match status" value="1"/>
</dbReference>
<comment type="caution">
    <text evidence="2">The sequence shown here is derived from an EMBL/GenBank/DDBJ whole genome shotgun (WGS) entry which is preliminary data.</text>
</comment>
<dbReference type="Pfam" id="PF00078">
    <property type="entry name" value="RVT_1"/>
    <property type="match status" value="1"/>
</dbReference>
<dbReference type="InterPro" id="IPR000477">
    <property type="entry name" value="RT_dom"/>
</dbReference>